<dbReference type="Pfam" id="PF26550">
    <property type="entry name" value="Tricorn_2nd"/>
    <property type="match status" value="1"/>
</dbReference>
<dbReference type="InterPro" id="IPR036034">
    <property type="entry name" value="PDZ_sf"/>
</dbReference>
<comment type="similarity">
    <text evidence="2 7">Belongs to the peptidase S41B family.</text>
</comment>
<dbReference type="PANTHER" id="PTHR43253">
    <property type="entry name" value="TRICORN PROTEASE HOMOLOG 2-RELATED"/>
    <property type="match status" value="1"/>
</dbReference>
<dbReference type="Gene3D" id="3.30.750.44">
    <property type="match status" value="1"/>
</dbReference>
<dbReference type="InterPro" id="IPR029414">
    <property type="entry name" value="Tricorn_PDZ"/>
</dbReference>
<keyword evidence="4 7" id="KW-0645">Protease</keyword>
<feature type="signal peptide" evidence="11">
    <location>
        <begin position="1"/>
        <end position="25"/>
    </location>
</feature>
<dbReference type="PIRSF" id="PIRSF036421">
    <property type="entry name" value="Tricorn_protease"/>
    <property type="match status" value="1"/>
</dbReference>
<feature type="chain" id="PRO_5007550195" description="Tricorn protease homolog" evidence="11">
    <location>
        <begin position="26"/>
        <end position="1121"/>
    </location>
</feature>
<evidence type="ECO:0000256" key="5">
    <source>
        <dbReference type="ARBA" id="ARBA00022801"/>
    </source>
</evidence>
<evidence type="ECO:0000256" key="9">
    <source>
        <dbReference type="PIRSR" id="PIRSR036421-3"/>
    </source>
</evidence>
<comment type="subcellular location">
    <subcellularLocation>
        <location evidence="1 7">Cytoplasm</location>
    </subcellularLocation>
</comment>
<feature type="region of interest" description="Disordered" evidence="10">
    <location>
        <begin position="547"/>
        <end position="598"/>
    </location>
</feature>
<evidence type="ECO:0000259" key="12">
    <source>
        <dbReference type="SMART" id="SM00245"/>
    </source>
</evidence>
<dbReference type="CDD" id="cd07562">
    <property type="entry name" value="Peptidase_S41_TRI"/>
    <property type="match status" value="1"/>
</dbReference>
<feature type="site" description="Transition state stabilizer; via amide nitrogen" evidence="9">
    <location>
        <position position="1002"/>
    </location>
</feature>
<evidence type="ECO:0000313" key="14">
    <source>
        <dbReference type="Proteomes" id="UP000070299"/>
    </source>
</evidence>
<reference evidence="14" key="1">
    <citation type="submission" date="2016-02" db="EMBL/GenBank/DDBJ databases">
        <authorList>
            <person name="Schultz-Johansen M."/>
            <person name="Glaring M.A."/>
            <person name="Bech P.K."/>
            <person name="Stougaard P."/>
        </authorList>
    </citation>
    <scope>NUCLEOTIDE SEQUENCE [LARGE SCALE GENOMIC DNA]</scope>
    <source>
        <strain evidence="14">S66</strain>
    </source>
</reference>
<evidence type="ECO:0000256" key="1">
    <source>
        <dbReference type="ARBA" id="ARBA00004496"/>
    </source>
</evidence>
<dbReference type="InterPro" id="IPR005151">
    <property type="entry name" value="Tail-specific_protease"/>
</dbReference>
<dbReference type="SUPFAM" id="SSF50156">
    <property type="entry name" value="PDZ domain-like"/>
    <property type="match status" value="1"/>
</dbReference>
<proteinExistence type="inferred from homology"/>
<keyword evidence="5 7" id="KW-0378">Hydrolase</keyword>
<dbReference type="Proteomes" id="UP000070299">
    <property type="component" value="Unassembled WGS sequence"/>
</dbReference>
<evidence type="ECO:0000256" key="7">
    <source>
        <dbReference type="PIRNR" id="PIRNR036421"/>
    </source>
</evidence>
<evidence type="ECO:0000313" key="13">
    <source>
        <dbReference type="EMBL" id="KXI27343.1"/>
    </source>
</evidence>
<evidence type="ECO:0000256" key="6">
    <source>
        <dbReference type="ARBA" id="ARBA00022825"/>
    </source>
</evidence>
<accession>A0A148KLZ3</accession>
<feature type="domain" description="Tail specific protease" evidence="12">
    <location>
        <begin position="866"/>
        <end position="1071"/>
    </location>
</feature>
<keyword evidence="14" id="KW-1185">Reference proteome</keyword>
<evidence type="ECO:0000256" key="2">
    <source>
        <dbReference type="ARBA" id="ARBA00008524"/>
    </source>
</evidence>
<dbReference type="Gene3D" id="2.120.10.60">
    <property type="entry name" value="Tricorn protease N-terminal domain"/>
    <property type="match status" value="1"/>
</dbReference>
<dbReference type="Pfam" id="PF14684">
    <property type="entry name" value="Tricorn_C1"/>
    <property type="match status" value="1"/>
</dbReference>
<dbReference type="GO" id="GO:0008236">
    <property type="term" value="F:serine-type peptidase activity"/>
    <property type="evidence" value="ECO:0007669"/>
    <property type="project" value="UniProtKB-UniRule"/>
</dbReference>
<feature type="region of interest" description="Disordered" evidence="10">
    <location>
        <begin position="1102"/>
        <end position="1121"/>
    </location>
</feature>
<dbReference type="SMART" id="SM00245">
    <property type="entry name" value="TSPc"/>
    <property type="match status" value="1"/>
</dbReference>
<protein>
    <recommendedName>
        <fullName evidence="7">Tricorn protease homolog</fullName>
        <ecNumber evidence="7">3.4.21.-</ecNumber>
    </recommendedName>
</protein>
<organism evidence="13 14">
    <name type="scientific">Paraglaciecola hydrolytica</name>
    <dbReference type="NCBI Taxonomy" id="1799789"/>
    <lineage>
        <taxon>Bacteria</taxon>
        <taxon>Pseudomonadati</taxon>
        <taxon>Pseudomonadota</taxon>
        <taxon>Gammaproteobacteria</taxon>
        <taxon>Alteromonadales</taxon>
        <taxon>Alteromonadaceae</taxon>
        <taxon>Paraglaciecola</taxon>
    </lineage>
</organism>
<evidence type="ECO:0000256" key="11">
    <source>
        <dbReference type="SAM" id="SignalP"/>
    </source>
</evidence>
<dbReference type="EC" id="3.4.21.-" evidence="7"/>
<dbReference type="InterPro" id="IPR012393">
    <property type="entry name" value="Tricorn_protease"/>
</dbReference>
<evidence type="ECO:0000256" key="10">
    <source>
        <dbReference type="SAM" id="MobiDB-lite"/>
    </source>
</evidence>
<dbReference type="GO" id="GO:0006508">
    <property type="term" value="P:proteolysis"/>
    <property type="evidence" value="ECO:0007669"/>
    <property type="project" value="UniProtKB-UniRule"/>
</dbReference>
<feature type="compositionally biased region" description="Basic and acidic residues" evidence="10">
    <location>
        <begin position="548"/>
        <end position="577"/>
    </location>
</feature>
<dbReference type="Pfam" id="PF03572">
    <property type="entry name" value="Peptidase_S41"/>
    <property type="match status" value="1"/>
</dbReference>
<comment type="function">
    <text evidence="7">Degrades oligopeptides.</text>
</comment>
<dbReference type="SUPFAM" id="SSF69304">
    <property type="entry name" value="Tricorn protease N-terminal domain"/>
    <property type="match status" value="1"/>
</dbReference>
<keyword evidence="6 7" id="KW-0720">Serine protease</keyword>
<name>A0A148KLZ3_9ALTE</name>
<dbReference type="RefSeq" id="WP_068380643.1">
    <property type="nucleotide sequence ID" value="NZ_LSNE01000011.1"/>
</dbReference>
<feature type="active site" description="Charge relay system" evidence="8">
    <location>
        <position position="780"/>
    </location>
</feature>
<dbReference type="OrthoDB" id="9758793at2"/>
<dbReference type="SUPFAM" id="SSF69322">
    <property type="entry name" value="Tricorn protease domain 2"/>
    <property type="match status" value="1"/>
</dbReference>
<dbReference type="Pfam" id="PF26549">
    <property type="entry name" value="Tricorn_N"/>
    <property type="match status" value="1"/>
</dbReference>
<comment type="caution">
    <text evidence="13">The sequence shown here is derived from an EMBL/GenBank/DDBJ whole genome shotgun (WGS) entry which is preliminary data.</text>
</comment>
<dbReference type="EMBL" id="LSNE01000011">
    <property type="protein sequence ID" value="KXI27343.1"/>
    <property type="molecule type" value="Genomic_DNA"/>
</dbReference>
<dbReference type="InterPro" id="IPR028204">
    <property type="entry name" value="Tricorn_C1"/>
</dbReference>
<dbReference type="Pfam" id="PF14685">
    <property type="entry name" value="PDZ_Tricorn"/>
    <property type="match status" value="1"/>
</dbReference>
<keyword evidence="3 7" id="KW-0963">Cytoplasm</keyword>
<dbReference type="InterPro" id="IPR029045">
    <property type="entry name" value="ClpP/crotonase-like_dom_sf"/>
</dbReference>
<dbReference type="GO" id="GO:0005737">
    <property type="term" value="C:cytoplasm"/>
    <property type="evidence" value="ECO:0007669"/>
    <property type="project" value="UniProtKB-SubCell"/>
</dbReference>
<dbReference type="InterPro" id="IPR015943">
    <property type="entry name" value="WD40/YVTN_repeat-like_dom_sf"/>
</dbReference>
<dbReference type="AlphaFoldDB" id="A0A148KLZ3"/>
<evidence type="ECO:0000256" key="8">
    <source>
        <dbReference type="PIRSR" id="PIRSR036421-1"/>
    </source>
</evidence>
<feature type="active site" description="Nucleophile" evidence="8">
    <location>
        <position position="1001"/>
    </location>
</feature>
<dbReference type="Gene3D" id="3.90.226.10">
    <property type="entry name" value="2-enoyl-CoA Hydratase, Chain A, domain 1"/>
    <property type="match status" value="1"/>
</dbReference>
<sequence>MKIKTNNLIKFGALFLCLLSSTTYAIEGYYRYPALNKDTLVFTAEGDLWKTTLGQPYAQRLTTHPAQETQAAISNDGQTVAFVANYSGSAEVYVMPIQGGLATQVTFENVQVKLHGWTNSGQILYSYNGRVGPSGNWSLRLVDPQNLQVEDIPVADAVDGAIDAASNTLFFSQFGLQISNDNAHAYQGGAKGKLWSFKLGSDKEASRLSDKHQGSIRSPMVYQDRVYFVSNQSGTDNIWSMTFNGRDQTQLTHYIDFNVRDLRLDAGRIVYQLGADIYLYDIASKASNKVDVHLSSDFSQTRERWINEPLKFLSSAKLAGKSKKVVITARGRVAIASTDGSRLIEIATPQNSRTRNASLSHDGKSVYALNDSSGEMEIWQYPADGSQGAKQLSTDGNVFRWDIYPSPDGKWLAHDDKKGDLWLLNLGSGENKKILSRNRGLNPINSLSWSSDSKLIALTRDELGSERSQVMLLDINTEQTKVLTSEKYSSYSPAFSVDNQWLYFISDRHFDPYPGSPWGDRNMGASFDRRSQIFAIALTEKATFPFDKPTELSGKDEPAETKKTTEDSLLNNKKDDKEAEDNNEDKAESADKADKKTDTPKVNWVDIEKRLYQVPVPPGNYSNLSVNKGFLYVMDRVTEPGAQPELKSIKISHHIKVETFVSSVAQYSLSDDGKDLFVRKTGDKHEMSIVSAGAKYSSNDDDSKVQTNEWKLLLQPKQEWQQIFHDAWLMHRDSLFDPTMRGLNWQAVEQKYQPLLARLTERAELNDIFEQMMGELNTLHSQVRGGDFPSDPAMPKTATLGAEYRQTEKGLQITHIFTNDPEVLNRLAPLAKPGVNVQQGDTITAINNISITNHADLSNALLNQTGKQVLLTLLRDGEELKTVVVPGSSRDDYMYRYYDWVNHNQQEVVKADKDIGYLHLHAMGSADVETFAREFYAQYQKQGLIIDVRRNRGGNVDSWIIEKLLKRAWTFWQPVNGEQFTNMQQAFRGHLVVLADQFTYSDGETFTAAIKALKLGPVIGKQTAGAGVWLTGRNSQVDGGMARVAEFPMFATEGGHWITEGTGIAPDIEVDNLPYATFMGQDKQLEEAIKLLKKQIKKEPVKPLKAKPLPKDISPAADINK</sequence>
<feature type="compositionally biased region" description="Basic and acidic residues" evidence="10">
    <location>
        <begin position="584"/>
        <end position="598"/>
    </location>
</feature>
<gene>
    <name evidence="13" type="ORF">AX660_21720</name>
</gene>
<dbReference type="Gene3D" id="2.30.42.10">
    <property type="match status" value="1"/>
</dbReference>
<dbReference type="PANTHER" id="PTHR43253:SF1">
    <property type="entry name" value="TRICORN PROTEASE HOMOLOG 2-RELATED"/>
    <property type="match status" value="1"/>
</dbReference>
<dbReference type="STRING" id="1799789.AX660_21720"/>
<dbReference type="Gene3D" id="2.130.10.10">
    <property type="entry name" value="YVTN repeat-like/Quinoprotein amine dehydrogenase"/>
    <property type="match status" value="1"/>
</dbReference>
<evidence type="ECO:0000256" key="3">
    <source>
        <dbReference type="ARBA" id="ARBA00022490"/>
    </source>
</evidence>
<feature type="active site" description="Charge relay system" evidence="8">
    <location>
        <position position="1060"/>
    </location>
</feature>
<dbReference type="SUPFAM" id="SSF52096">
    <property type="entry name" value="ClpP/crotonase"/>
    <property type="match status" value="1"/>
</dbReference>
<evidence type="ECO:0000256" key="4">
    <source>
        <dbReference type="ARBA" id="ARBA00022670"/>
    </source>
</evidence>
<keyword evidence="11" id="KW-0732">Signal</keyword>